<proteinExistence type="predicted"/>
<dbReference type="Proteomes" id="UP001589747">
    <property type="component" value="Unassembled WGS sequence"/>
</dbReference>
<feature type="region of interest" description="Disordered" evidence="1">
    <location>
        <begin position="261"/>
        <end position="300"/>
    </location>
</feature>
<name>A0ABV5KRY1_9BACL</name>
<protein>
    <submittedName>
        <fullName evidence="2">Uncharacterized protein</fullName>
    </submittedName>
</protein>
<evidence type="ECO:0000313" key="2">
    <source>
        <dbReference type="EMBL" id="MFB9326973.1"/>
    </source>
</evidence>
<reference evidence="2 3" key="1">
    <citation type="submission" date="2024-09" db="EMBL/GenBank/DDBJ databases">
        <authorList>
            <person name="Sun Q."/>
            <person name="Mori K."/>
        </authorList>
    </citation>
    <scope>NUCLEOTIDE SEQUENCE [LARGE SCALE GENOMIC DNA]</scope>
    <source>
        <strain evidence="2 3">TISTR 2452</strain>
    </source>
</reference>
<feature type="compositionally biased region" description="Basic and acidic residues" evidence="1">
    <location>
        <begin position="113"/>
        <end position="127"/>
    </location>
</feature>
<evidence type="ECO:0000256" key="1">
    <source>
        <dbReference type="SAM" id="MobiDB-lite"/>
    </source>
</evidence>
<feature type="compositionally biased region" description="Acidic residues" evidence="1">
    <location>
        <begin position="291"/>
        <end position="300"/>
    </location>
</feature>
<comment type="caution">
    <text evidence="2">The sequence shown here is derived from an EMBL/GenBank/DDBJ whole genome shotgun (WGS) entry which is preliminary data.</text>
</comment>
<sequence length="300" mass="33793">MAWIELHQSLWTHRKTLILAAMLQINETYAGGHLSRFWTWALDNAQDGDLSGLPDLVIAFGAGWQGDATAFVNALVKAGWIDRDGDQVVIHDWHDYAGRLAEKKKANKLRMQKARESRKMKTNDERAANVQRTNDAQGDNEQGTGETRNEHVQGLPNLTIPNHIITIIPSESGSNDDGYNRIVDAYCELHQKGTWQLGNEVTEIHKVVNKGVPTDFAIIQMNRLLSQKQEREGQRFRLPKSFSYYSQAILDAWDDDQLMRKGDVSNAPKNGRIQQSGSGRAQTQGRNPSFSDDELDELVV</sequence>
<keyword evidence="3" id="KW-1185">Reference proteome</keyword>
<evidence type="ECO:0000313" key="3">
    <source>
        <dbReference type="Proteomes" id="UP001589747"/>
    </source>
</evidence>
<accession>A0ABV5KRY1</accession>
<feature type="region of interest" description="Disordered" evidence="1">
    <location>
        <begin position="107"/>
        <end position="155"/>
    </location>
</feature>
<gene>
    <name evidence="2" type="ORF">ACFFSY_13680</name>
</gene>
<feature type="compositionally biased region" description="Polar residues" evidence="1">
    <location>
        <begin position="272"/>
        <end position="290"/>
    </location>
</feature>
<dbReference type="EMBL" id="JBHMDO010000022">
    <property type="protein sequence ID" value="MFB9326973.1"/>
    <property type="molecule type" value="Genomic_DNA"/>
</dbReference>
<dbReference type="RefSeq" id="WP_377494763.1">
    <property type="nucleotide sequence ID" value="NZ_JBHMDO010000022.1"/>
</dbReference>
<feature type="compositionally biased region" description="Polar residues" evidence="1">
    <location>
        <begin position="130"/>
        <end position="146"/>
    </location>
</feature>
<organism evidence="2 3">
    <name type="scientific">Paenibacillus aurantiacus</name>
    <dbReference type="NCBI Taxonomy" id="1936118"/>
    <lineage>
        <taxon>Bacteria</taxon>
        <taxon>Bacillati</taxon>
        <taxon>Bacillota</taxon>
        <taxon>Bacilli</taxon>
        <taxon>Bacillales</taxon>
        <taxon>Paenibacillaceae</taxon>
        <taxon>Paenibacillus</taxon>
    </lineage>
</organism>